<dbReference type="GO" id="GO:0005524">
    <property type="term" value="F:ATP binding"/>
    <property type="evidence" value="ECO:0007669"/>
    <property type="project" value="InterPro"/>
</dbReference>
<dbReference type="HAMAP" id="MF_00149">
    <property type="entry name" value="DNA_mis_repair"/>
    <property type="match status" value="1"/>
</dbReference>
<dbReference type="RefSeq" id="WP_115151757.1">
    <property type="nucleotide sequence ID" value="NZ_UGPP01000001.1"/>
</dbReference>
<dbReference type="InterPro" id="IPR014762">
    <property type="entry name" value="DNA_mismatch_repair_CS"/>
</dbReference>
<accession>A0A378NSR2</accession>
<dbReference type="InterPro" id="IPR002099">
    <property type="entry name" value="MutL/Mlh/PMS"/>
</dbReference>
<dbReference type="Gene3D" id="3.30.1370.100">
    <property type="entry name" value="MutL, C-terminal domain, regulatory subdomain"/>
    <property type="match status" value="1"/>
</dbReference>
<dbReference type="Proteomes" id="UP000255234">
    <property type="component" value="Unassembled WGS sequence"/>
</dbReference>
<dbReference type="GO" id="GO:0006298">
    <property type="term" value="P:mismatch repair"/>
    <property type="evidence" value="ECO:0007669"/>
    <property type="project" value="UniProtKB-UniRule"/>
</dbReference>
<dbReference type="CDD" id="cd00782">
    <property type="entry name" value="MutL_Trans"/>
    <property type="match status" value="1"/>
</dbReference>
<dbReference type="InterPro" id="IPR042121">
    <property type="entry name" value="MutL_C_regsub"/>
</dbReference>
<dbReference type="InterPro" id="IPR038973">
    <property type="entry name" value="MutL/Mlh/Pms-like"/>
</dbReference>
<dbReference type="GO" id="GO:0032300">
    <property type="term" value="C:mismatch repair complex"/>
    <property type="evidence" value="ECO:0007669"/>
    <property type="project" value="InterPro"/>
</dbReference>
<dbReference type="AlphaFoldDB" id="A0A378NSR2"/>
<gene>
    <name evidence="4 7" type="primary">mutL</name>
    <name evidence="7" type="ORF">NCTC10571_01579</name>
</gene>
<dbReference type="NCBIfam" id="TIGR00585">
    <property type="entry name" value="mutl"/>
    <property type="match status" value="1"/>
</dbReference>
<dbReference type="PROSITE" id="PS00058">
    <property type="entry name" value="DNA_MISMATCH_REPAIR_1"/>
    <property type="match status" value="1"/>
</dbReference>
<evidence type="ECO:0000259" key="5">
    <source>
        <dbReference type="SMART" id="SM00853"/>
    </source>
</evidence>
<dbReference type="GO" id="GO:0140664">
    <property type="term" value="F:ATP-dependent DNA damage sensor activity"/>
    <property type="evidence" value="ECO:0007669"/>
    <property type="project" value="InterPro"/>
</dbReference>
<evidence type="ECO:0000256" key="4">
    <source>
        <dbReference type="HAMAP-Rule" id="MF_00149"/>
    </source>
</evidence>
<feature type="domain" description="DNA mismatch repair protein S5" evidence="6">
    <location>
        <begin position="209"/>
        <end position="327"/>
    </location>
</feature>
<proteinExistence type="inferred from homology"/>
<organism evidence="7 8">
    <name type="scientific">Megamonas hypermegale</name>
    <dbReference type="NCBI Taxonomy" id="158847"/>
    <lineage>
        <taxon>Bacteria</taxon>
        <taxon>Bacillati</taxon>
        <taxon>Bacillota</taxon>
        <taxon>Negativicutes</taxon>
        <taxon>Selenomonadales</taxon>
        <taxon>Selenomonadaceae</taxon>
        <taxon>Megamonas</taxon>
    </lineage>
</organism>
<dbReference type="InterPro" id="IPR042120">
    <property type="entry name" value="MutL_C_dimsub"/>
</dbReference>
<dbReference type="SUPFAM" id="SSF118116">
    <property type="entry name" value="DNA mismatch repair protein MutL"/>
    <property type="match status" value="1"/>
</dbReference>
<evidence type="ECO:0000313" key="7">
    <source>
        <dbReference type="EMBL" id="STY71423.1"/>
    </source>
</evidence>
<dbReference type="Gene3D" id="3.30.565.10">
    <property type="entry name" value="Histidine kinase-like ATPase, C-terminal domain"/>
    <property type="match status" value="1"/>
</dbReference>
<sequence>MTSIHILDDITVDKIAAGEVVERPASVIKELVENSIDAHADKIEVEILAGGTSFMRVTDNGDGMNNQNARLAILRHATSKIKQVDDLMSIDTLGFRGEALPSIAAVSRFNLITRRPQDDLGTTIKLTGGRIDEIEDMGCNIGTTIKVEDLFFNVPARKKFLKTTTTEANKINDFIIKLALSKPNIAFKLINNNKIAITTPGNGSLYDAIECIYGAKVSEELLPIEAITDDIKVTGFISKPAIIRSSRSWQTFVINGRVVNSRIISKAIDNAYHSLLPKSGYPFVILNIEINKRTIDINVHPQKAEIKFEDESLLFKTIYHAVLEAVKPSDNQSLSDFAIPVTDKALHIEKTVPEQINMDLSENMPSTSANSFKQNSINHISSLKNNTTPLTTDLNKFRQAREALHPNLSNYHNNTVKETAVQDYQINTTTKPQTNINILSKENSTDCQNSTQLLKEAVNLTPIGQIDACFIVAQGPNGGMYIIDQHAAHERILYDKFAKQTERIPVQPLLMHLFLDVNNSELTLIEENQQILYDLGFNVELAGQNQIRLKEVPADIKPQESEDIFREILISLSQLHTPTPQEIRHSCLAMTACKAAIKAGDILNITQMKIILNELAQTTLPYTCPHGRPTIIKFSTYDLEKMFKRVQ</sequence>
<comment type="similarity">
    <text evidence="1 4">Belongs to the DNA mismatch repair MutL/HexB family.</text>
</comment>
<evidence type="ECO:0000256" key="1">
    <source>
        <dbReference type="ARBA" id="ARBA00006082"/>
    </source>
</evidence>
<dbReference type="SMART" id="SM01340">
    <property type="entry name" value="DNA_mis_repair"/>
    <property type="match status" value="1"/>
</dbReference>
<dbReference type="Gene3D" id="3.30.230.10">
    <property type="match status" value="1"/>
</dbReference>
<dbReference type="GO" id="GO:0030983">
    <property type="term" value="F:mismatched DNA binding"/>
    <property type="evidence" value="ECO:0007669"/>
    <property type="project" value="InterPro"/>
</dbReference>
<dbReference type="InterPro" id="IPR014721">
    <property type="entry name" value="Ribsml_uS5_D2-typ_fold_subgr"/>
</dbReference>
<dbReference type="InterPro" id="IPR013507">
    <property type="entry name" value="DNA_mismatch_S5_2-like"/>
</dbReference>
<dbReference type="PANTHER" id="PTHR10073">
    <property type="entry name" value="DNA MISMATCH REPAIR PROTEIN MLH, PMS, MUTL"/>
    <property type="match status" value="1"/>
</dbReference>
<dbReference type="Pfam" id="PF08676">
    <property type="entry name" value="MutL_C"/>
    <property type="match status" value="1"/>
</dbReference>
<dbReference type="Gene3D" id="3.30.1540.20">
    <property type="entry name" value="MutL, C-terminal domain, dimerisation subdomain"/>
    <property type="match status" value="1"/>
</dbReference>
<dbReference type="InterPro" id="IPR020667">
    <property type="entry name" value="DNA_mismatch_repair_MutL"/>
</dbReference>
<dbReference type="InterPro" id="IPR037198">
    <property type="entry name" value="MutL_C_sf"/>
</dbReference>
<name>A0A378NSR2_9FIRM</name>
<keyword evidence="2 4" id="KW-0227">DNA damage</keyword>
<evidence type="ECO:0000259" key="6">
    <source>
        <dbReference type="SMART" id="SM01340"/>
    </source>
</evidence>
<dbReference type="SUPFAM" id="SSF55874">
    <property type="entry name" value="ATPase domain of HSP90 chaperone/DNA topoisomerase II/histidine kinase"/>
    <property type="match status" value="1"/>
</dbReference>
<dbReference type="CDD" id="cd16926">
    <property type="entry name" value="HATPase_MutL-MLH-PMS-like"/>
    <property type="match status" value="1"/>
</dbReference>
<dbReference type="PANTHER" id="PTHR10073:SF12">
    <property type="entry name" value="DNA MISMATCH REPAIR PROTEIN MLH1"/>
    <property type="match status" value="1"/>
</dbReference>
<dbReference type="Pfam" id="PF01119">
    <property type="entry name" value="DNA_mis_repair"/>
    <property type="match status" value="1"/>
</dbReference>
<comment type="function">
    <text evidence="4">This protein is involved in the repair of mismatches in DNA. It is required for dam-dependent methyl-directed DNA mismatch repair. May act as a 'molecular matchmaker', a protein that promotes the formation of a stable complex between two or more DNA-binding proteins in an ATP-dependent manner without itself being part of a final effector complex.</text>
</comment>
<dbReference type="InterPro" id="IPR020568">
    <property type="entry name" value="Ribosomal_Su5_D2-typ_SF"/>
</dbReference>
<evidence type="ECO:0000256" key="2">
    <source>
        <dbReference type="ARBA" id="ARBA00022763"/>
    </source>
</evidence>
<dbReference type="InterPro" id="IPR036890">
    <property type="entry name" value="HATPase_C_sf"/>
</dbReference>
<dbReference type="FunFam" id="3.30.565.10:FF:000003">
    <property type="entry name" value="DNA mismatch repair endonuclease MutL"/>
    <property type="match status" value="1"/>
</dbReference>
<feature type="domain" description="MutL C-terminal dimerisation" evidence="5">
    <location>
        <begin position="462"/>
        <end position="603"/>
    </location>
</feature>
<dbReference type="SMART" id="SM00853">
    <property type="entry name" value="MutL_C"/>
    <property type="match status" value="1"/>
</dbReference>
<keyword evidence="3 4" id="KW-0234">DNA repair</keyword>
<reference evidence="7 8" key="1">
    <citation type="submission" date="2018-06" db="EMBL/GenBank/DDBJ databases">
        <authorList>
            <consortium name="Pathogen Informatics"/>
            <person name="Doyle S."/>
        </authorList>
    </citation>
    <scope>NUCLEOTIDE SEQUENCE [LARGE SCALE GENOMIC DNA]</scope>
    <source>
        <strain evidence="7 8">NCTC10571</strain>
    </source>
</reference>
<dbReference type="EMBL" id="UGPP01000001">
    <property type="protein sequence ID" value="STY71423.1"/>
    <property type="molecule type" value="Genomic_DNA"/>
</dbReference>
<dbReference type="InterPro" id="IPR014790">
    <property type="entry name" value="MutL_C"/>
</dbReference>
<dbReference type="SUPFAM" id="SSF54211">
    <property type="entry name" value="Ribosomal protein S5 domain 2-like"/>
    <property type="match status" value="1"/>
</dbReference>
<dbReference type="GO" id="GO:0016887">
    <property type="term" value="F:ATP hydrolysis activity"/>
    <property type="evidence" value="ECO:0007669"/>
    <property type="project" value="InterPro"/>
</dbReference>
<dbReference type="Pfam" id="PF13589">
    <property type="entry name" value="HATPase_c_3"/>
    <property type="match status" value="1"/>
</dbReference>
<evidence type="ECO:0000256" key="3">
    <source>
        <dbReference type="ARBA" id="ARBA00023204"/>
    </source>
</evidence>
<evidence type="ECO:0000313" key="8">
    <source>
        <dbReference type="Proteomes" id="UP000255234"/>
    </source>
</evidence>
<protein>
    <recommendedName>
        <fullName evidence="4">DNA mismatch repair protein MutL</fullName>
    </recommendedName>
</protein>